<dbReference type="InterPro" id="IPR028202">
    <property type="entry name" value="Reductase_C"/>
</dbReference>
<dbReference type="EMBL" id="JBHSON010000134">
    <property type="protein sequence ID" value="MFC5754050.1"/>
    <property type="molecule type" value="Genomic_DNA"/>
</dbReference>
<comment type="cofactor">
    <cofactor evidence="1">
        <name>FAD</name>
        <dbReference type="ChEBI" id="CHEBI:57692"/>
    </cofactor>
</comment>
<sequence>MRSVVVVGGGAAGVAAVETLRREGYDGVLTLLCGEPMLPYDRPPLSKQVLTGTWDHQRTRLRERRQYSDLGVQLLHARARELDPGRRTIRLDDGTGLDYDGAVIATGVRPRRLPGASHLTTGVHVLRDRPDATEIRTAFEAGGRVVIVGAGFLGLEVAAAARGMGLDVTVVEPLEHPMLRQVGPEIAPVVAGLHRERGVKLRLGVGVGDIRDEDGRVTTVELTDGTSLPADCVLVSIGAVPEVDWLRGSGLPLGDGIECDEFCKAAPGVYAAGDVASWFNPRYGRRMRLEHRMNATEQGTAAARNLLHGDDKPFSPLPYFWTDQYDVKIQAHGVLPADAEVTIEEGTPADGKFVASYRSEGRLMGVLAWNAPKLILPFRKLLLEEQAAR</sequence>
<dbReference type="InterPro" id="IPR016156">
    <property type="entry name" value="FAD/NAD-linked_Rdtase_dimer_sf"/>
</dbReference>
<feature type="domain" description="Reductase C-terminal" evidence="6">
    <location>
        <begin position="319"/>
        <end position="386"/>
    </location>
</feature>
<evidence type="ECO:0000313" key="8">
    <source>
        <dbReference type="Proteomes" id="UP001596074"/>
    </source>
</evidence>
<evidence type="ECO:0000259" key="6">
    <source>
        <dbReference type="Pfam" id="PF14759"/>
    </source>
</evidence>
<dbReference type="RefSeq" id="WP_378291730.1">
    <property type="nucleotide sequence ID" value="NZ_JBHSON010000134.1"/>
</dbReference>
<accession>A0ABW1AHZ6</accession>
<dbReference type="SUPFAM" id="SSF55424">
    <property type="entry name" value="FAD/NAD-linked reductases, dimerisation (C-terminal) domain"/>
    <property type="match status" value="1"/>
</dbReference>
<dbReference type="PANTHER" id="PTHR43557:SF2">
    <property type="entry name" value="RIESKE DOMAIN-CONTAINING PROTEIN-RELATED"/>
    <property type="match status" value="1"/>
</dbReference>
<dbReference type="PRINTS" id="PR00368">
    <property type="entry name" value="FADPNR"/>
</dbReference>
<gene>
    <name evidence="7" type="ORF">ACFPZN_51245</name>
</gene>
<dbReference type="Proteomes" id="UP001596074">
    <property type="component" value="Unassembled WGS sequence"/>
</dbReference>
<reference evidence="8" key="1">
    <citation type="journal article" date="2019" name="Int. J. Syst. Evol. Microbiol.">
        <title>The Global Catalogue of Microorganisms (GCM) 10K type strain sequencing project: providing services to taxonomists for standard genome sequencing and annotation.</title>
        <authorList>
            <consortium name="The Broad Institute Genomics Platform"/>
            <consortium name="The Broad Institute Genome Sequencing Center for Infectious Disease"/>
            <person name="Wu L."/>
            <person name="Ma J."/>
        </authorList>
    </citation>
    <scope>NUCLEOTIDE SEQUENCE [LARGE SCALE GENOMIC DNA]</scope>
    <source>
        <strain evidence="8">KCTC 42087</strain>
    </source>
</reference>
<evidence type="ECO:0000259" key="5">
    <source>
        <dbReference type="Pfam" id="PF07992"/>
    </source>
</evidence>
<dbReference type="InterPro" id="IPR036188">
    <property type="entry name" value="FAD/NAD-bd_sf"/>
</dbReference>
<dbReference type="InterPro" id="IPR023753">
    <property type="entry name" value="FAD/NAD-binding_dom"/>
</dbReference>
<evidence type="ECO:0000256" key="3">
    <source>
        <dbReference type="ARBA" id="ARBA00022827"/>
    </source>
</evidence>
<evidence type="ECO:0000256" key="4">
    <source>
        <dbReference type="ARBA" id="ARBA00023002"/>
    </source>
</evidence>
<dbReference type="SUPFAM" id="SSF51905">
    <property type="entry name" value="FAD/NAD(P)-binding domain"/>
    <property type="match status" value="2"/>
</dbReference>
<keyword evidence="8" id="KW-1185">Reference proteome</keyword>
<comment type="caution">
    <text evidence="7">The sequence shown here is derived from an EMBL/GenBank/DDBJ whole genome shotgun (WGS) entry which is preliminary data.</text>
</comment>
<evidence type="ECO:0000256" key="2">
    <source>
        <dbReference type="ARBA" id="ARBA00022630"/>
    </source>
</evidence>
<evidence type="ECO:0000256" key="1">
    <source>
        <dbReference type="ARBA" id="ARBA00001974"/>
    </source>
</evidence>
<dbReference type="PANTHER" id="PTHR43557">
    <property type="entry name" value="APOPTOSIS-INDUCING FACTOR 1"/>
    <property type="match status" value="1"/>
</dbReference>
<keyword evidence="3" id="KW-0274">FAD</keyword>
<dbReference type="InterPro" id="IPR050446">
    <property type="entry name" value="FAD-oxidoreductase/Apoptosis"/>
</dbReference>
<dbReference type="PRINTS" id="PR00411">
    <property type="entry name" value="PNDRDTASEI"/>
</dbReference>
<keyword evidence="4" id="KW-0560">Oxidoreductase</keyword>
<organism evidence="7 8">
    <name type="scientific">Actinomadura rugatobispora</name>
    <dbReference type="NCBI Taxonomy" id="1994"/>
    <lineage>
        <taxon>Bacteria</taxon>
        <taxon>Bacillati</taxon>
        <taxon>Actinomycetota</taxon>
        <taxon>Actinomycetes</taxon>
        <taxon>Streptosporangiales</taxon>
        <taxon>Thermomonosporaceae</taxon>
        <taxon>Actinomadura</taxon>
    </lineage>
</organism>
<dbReference type="Pfam" id="PF07992">
    <property type="entry name" value="Pyr_redox_2"/>
    <property type="match status" value="1"/>
</dbReference>
<proteinExistence type="predicted"/>
<name>A0ABW1AHZ6_9ACTN</name>
<dbReference type="Gene3D" id="3.30.390.30">
    <property type="match status" value="1"/>
</dbReference>
<dbReference type="Gene3D" id="3.50.50.60">
    <property type="entry name" value="FAD/NAD(P)-binding domain"/>
    <property type="match status" value="2"/>
</dbReference>
<keyword evidence="2" id="KW-0285">Flavoprotein</keyword>
<protein>
    <submittedName>
        <fullName evidence="7">NAD(P)/FAD-dependent oxidoreductase</fullName>
    </submittedName>
</protein>
<evidence type="ECO:0000313" key="7">
    <source>
        <dbReference type="EMBL" id="MFC5754050.1"/>
    </source>
</evidence>
<dbReference type="Pfam" id="PF14759">
    <property type="entry name" value="Reductase_C"/>
    <property type="match status" value="1"/>
</dbReference>
<feature type="domain" description="FAD/NAD(P)-binding" evidence="5">
    <location>
        <begin position="3"/>
        <end position="299"/>
    </location>
</feature>